<keyword evidence="15" id="KW-0843">Virulence</keyword>
<keyword evidence="17" id="KW-0175">Coiled coil</keyword>
<keyword evidence="4" id="KW-0600">Photoreceptor protein</keyword>
<keyword evidence="16" id="KW-0675">Receptor</keyword>
<keyword evidence="6" id="KW-0716">Sensory transduction</keyword>
<evidence type="ECO:0000256" key="16">
    <source>
        <dbReference type="ARBA" id="ARBA00023170"/>
    </source>
</evidence>
<dbReference type="InterPro" id="IPR000700">
    <property type="entry name" value="PAS-assoc_C"/>
</dbReference>
<evidence type="ECO:0000256" key="7">
    <source>
        <dbReference type="ARBA" id="ARBA00022630"/>
    </source>
</evidence>
<evidence type="ECO:0000256" key="10">
    <source>
        <dbReference type="ARBA" id="ARBA00022737"/>
    </source>
</evidence>
<evidence type="ECO:0000256" key="4">
    <source>
        <dbReference type="ARBA" id="ARBA00022543"/>
    </source>
</evidence>
<evidence type="ECO:0000259" key="18">
    <source>
        <dbReference type="PROSITE" id="PS50112"/>
    </source>
</evidence>
<dbReference type="Pfam" id="PF01590">
    <property type="entry name" value="GAF"/>
    <property type="match status" value="1"/>
</dbReference>
<dbReference type="InterPro" id="IPR011102">
    <property type="entry name" value="Sig_transdc_His_kinase_HWE"/>
</dbReference>
<evidence type="ECO:0000256" key="8">
    <source>
        <dbReference type="ARBA" id="ARBA00022643"/>
    </source>
</evidence>
<evidence type="ECO:0000256" key="3">
    <source>
        <dbReference type="ARBA" id="ARBA00021740"/>
    </source>
</evidence>
<comment type="caution">
    <text evidence="20">The sequence shown here is derived from an EMBL/GenBank/DDBJ whole genome shotgun (WGS) entry which is preliminary data.</text>
</comment>
<sequence>MATADDLGRTMTGLDEGLITAELARRLSRAPDHAAESRALSILAQEMATSPRSVLRKCAELVLELCHADSAGISILEPGGENGIFRWHAIVGGLAAHLGGTIPREVSPCGVVIARNKLLLFREAGQIFPDLRGIEPRIHETLLAPWSVNGEPVGTLWAIKHTPEGQFDAENARLLQSLAHFAAAASQMTDALDEVKVTREELERRVEERTHALSEAYDRASASEARLRTALEIETVGVIYLDPEGQIIDANDAFLTMGGYSRDDLEAGRLTWQALTPPEWMAASERAIAELQATGRTTPYEKEYFRKDGSRWCALFAAKRLPDGTAFEFILDTTARKQAEEALAAELKAMTRLHELSRQVVRSADLQAMLDAILDATIELHGADFGNIQLYDEATQTLRIVVQRGFQQPFLDHFAEVDVEEGSACGMALARRERVVIDNVEQEPAYAPSLPAAREAGYLAVQSTPLFTPMGKPLGMLSTHFREPHRLSERDLRLTGIYARQASDAIATQLLTQSLQESEERFRSLVESWAQAVWETDAEGKVTTDSSSWRAYTGQNLQEWLGNGWANAIHPDDRAERERQWREAVRERRPLNAEARLQHAEGGWRWTNVHAAPLLASDGSVRKWVGMNIDITERKQAEEALRASEERQAFLLKLSDVLRPLGDAHEIQREASRVLREHLGGNRVVYSEALSDAEIVPAGADYAPDASWFSGSYRLSNYSPDLAASYQAGHVISQDDPASDPRLSDQQRRAFAADRTGGWAGVPLVKESHLVALLVATFPGPHTWTPAELALMQEVAERTWAAVERARAETAWRRFAALAEASREFIGMCDTQLVPFYVNAAGLRLVGLDSLEQAQHTPVLDFFFPEDQALIRDEFLPQVLREGRGEIEIRFRHFKTGEALWVIYSVVTLNDEHGKPSGYGTVTRDITERKKTEEALRASERQAQLLLGELQHRVRNTLAVIRSIARRTAEASKSVEDYAMHLDGRINAFARVQTAVARDPAAGLDLTELVADELLTYAAREGEQVRITGPAMRLQPKAAETFGLAIHELATNAVKHGALSVPQGRIRISWRVQNGTDPPRLIFEWKECGRPERVAKRRRRGFGTDLLERTLTYELKAKTIQAFEPDGLRCTIELPMTERLVMGNSVNMRQQD</sequence>
<gene>
    <name evidence="20" type="ORF">MAE02_58160</name>
</gene>
<dbReference type="EC" id="2.7.13.3" evidence="2"/>
<dbReference type="CDD" id="cd00130">
    <property type="entry name" value="PAS"/>
    <property type="match status" value="3"/>
</dbReference>
<evidence type="ECO:0000256" key="17">
    <source>
        <dbReference type="SAM" id="Coils"/>
    </source>
</evidence>
<dbReference type="InterPro" id="IPR001610">
    <property type="entry name" value="PAC"/>
</dbReference>
<feature type="domain" description="PAC" evidence="19">
    <location>
        <begin position="591"/>
        <end position="643"/>
    </location>
</feature>
<dbReference type="PROSITE" id="PS50112">
    <property type="entry name" value="PAS"/>
    <property type="match status" value="3"/>
</dbReference>
<feature type="domain" description="PAS" evidence="18">
    <location>
        <begin position="518"/>
        <end position="588"/>
    </location>
</feature>
<feature type="domain" description="PAS" evidence="18">
    <location>
        <begin position="811"/>
        <end position="883"/>
    </location>
</feature>
<dbReference type="SUPFAM" id="SSF55785">
    <property type="entry name" value="PYP-like sensor domain (PAS domain)"/>
    <property type="match status" value="3"/>
</dbReference>
<dbReference type="EMBL" id="BJYU01000153">
    <property type="protein sequence ID" value="GEO18120.1"/>
    <property type="molecule type" value="Genomic_DNA"/>
</dbReference>
<dbReference type="SUPFAM" id="SSF55781">
    <property type="entry name" value="GAF domain-like"/>
    <property type="match status" value="3"/>
</dbReference>
<evidence type="ECO:0000259" key="19">
    <source>
        <dbReference type="PROSITE" id="PS50113"/>
    </source>
</evidence>
<keyword evidence="21" id="KW-1185">Reference proteome</keyword>
<dbReference type="Pfam" id="PF08448">
    <property type="entry name" value="PAS_4"/>
    <property type="match status" value="1"/>
</dbReference>
<protein>
    <recommendedName>
        <fullName evidence="3">Blue-light-activated histidine kinase</fullName>
        <ecNumber evidence="2">2.7.13.3</ecNumber>
    </recommendedName>
</protein>
<evidence type="ECO:0000256" key="14">
    <source>
        <dbReference type="ARBA" id="ARBA00022991"/>
    </source>
</evidence>
<comment type="catalytic activity">
    <reaction evidence="1">
        <text>ATP + protein L-histidine = ADP + protein N-phospho-L-histidine.</text>
        <dbReference type="EC" id="2.7.13.3"/>
    </reaction>
</comment>
<evidence type="ECO:0000256" key="6">
    <source>
        <dbReference type="ARBA" id="ARBA00022606"/>
    </source>
</evidence>
<dbReference type="InterPro" id="IPR013656">
    <property type="entry name" value="PAS_4"/>
</dbReference>
<dbReference type="InterPro" id="IPR029016">
    <property type="entry name" value="GAF-like_dom_sf"/>
</dbReference>
<dbReference type="InterPro" id="IPR013655">
    <property type="entry name" value="PAS_fold_3"/>
</dbReference>
<evidence type="ECO:0000313" key="21">
    <source>
        <dbReference type="Proteomes" id="UP000321085"/>
    </source>
</evidence>
<keyword evidence="11" id="KW-0547">Nucleotide-binding</keyword>
<dbReference type="Pfam" id="PF13426">
    <property type="entry name" value="PAS_9"/>
    <property type="match status" value="1"/>
</dbReference>
<dbReference type="Gene3D" id="3.30.565.10">
    <property type="entry name" value="Histidine kinase-like ATPase, C-terminal domain"/>
    <property type="match status" value="1"/>
</dbReference>
<evidence type="ECO:0000256" key="9">
    <source>
        <dbReference type="ARBA" id="ARBA00022679"/>
    </source>
</evidence>
<keyword evidence="7" id="KW-0285">Flavoprotein</keyword>
<dbReference type="Gene3D" id="3.30.450.20">
    <property type="entry name" value="PAS domain"/>
    <property type="match status" value="3"/>
</dbReference>
<dbReference type="GO" id="GO:0005524">
    <property type="term" value="F:ATP binding"/>
    <property type="evidence" value="ECO:0007669"/>
    <property type="project" value="UniProtKB-KW"/>
</dbReference>
<dbReference type="InterPro" id="IPR036890">
    <property type="entry name" value="HATPase_C_sf"/>
</dbReference>
<keyword evidence="8" id="KW-0288">FMN</keyword>
<dbReference type="FunFam" id="3.30.450.20:FF:000099">
    <property type="entry name" value="Sensory box sensor histidine kinase"/>
    <property type="match status" value="1"/>
</dbReference>
<feature type="coiled-coil region" evidence="17">
    <location>
        <begin position="185"/>
        <end position="219"/>
    </location>
</feature>
<accession>A0A512C1N6</accession>
<keyword evidence="5" id="KW-0597">Phosphoprotein</keyword>
<keyword evidence="10" id="KW-0677">Repeat</keyword>
<evidence type="ECO:0000256" key="15">
    <source>
        <dbReference type="ARBA" id="ARBA00023026"/>
    </source>
</evidence>
<dbReference type="Pfam" id="PF13185">
    <property type="entry name" value="GAF_2"/>
    <property type="match status" value="2"/>
</dbReference>
<dbReference type="PROSITE" id="PS50113">
    <property type="entry name" value="PAC"/>
    <property type="match status" value="2"/>
</dbReference>
<evidence type="ECO:0000256" key="13">
    <source>
        <dbReference type="ARBA" id="ARBA00022840"/>
    </source>
</evidence>
<feature type="domain" description="PAC" evidence="19">
    <location>
        <begin position="885"/>
        <end position="938"/>
    </location>
</feature>
<name>A0A512C1N6_9HYPH</name>
<evidence type="ECO:0000256" key="11">
    <source>
        <dbReference type="ARBA" id="ARBA00022741"/>
    </source>
</evidence>
<keyword evidence="9" id="KW-0808">Transferase</keyword>
<dbReference type="Pfam" id="PF07536">
    <property type="entry name" value="HWE_HK"/>
    <property type="match status" value="1"/>
</dbReference>
<dbReference type="Proteomes" id="UP000321085">
    <property type="component" value="Unassembled WGS sequence"/>
</dbReference>
<dbReference type="SMART" id="SM00065">
    <property type="entry name" value="GAF"/>
    <property type="match status" value="3"/>
</dbReference>
<organism evidence="20 21">
    <name type="scientific">Microvirga aerophila</name>
    <dbReference type="NCBI Taxonomy" id="670291"/>
    <lineage>
        <taxon>Bacteria</taxon>
        <taxon>Pseudomonadati</taxon>
        <taxon>Pseudomonadota</taxon>
        <taxon>Alphaproteobacteria</taxon>
        <taxon>Hyphomicrobiales</taxon>
        <taxon>Methylobacteriaceae</taxon>
        <taxon>Microvirga</taxon>
    </lineage>
</organism>
<evidence type="ECO:0000256" key="1">
    <source>
        <dbReference type="ARBA" id="ARBA00000085"/>
    </source>
</evidence>
<dbReference type="NCBIfam" id="TIGR00229">
    <property type="entry name" value="sensory_box"/>
    <property type="match status" value="3"/>
</dbReference>
<dbReference type="AlphaFoldDB" id="A0A512C1N6"/>
<evidence type="ECO:0000256" key="2">
    <source>
        <dbReference type="ARBA" id="ARBA00012438"/>
    </source>
</evidence>
<dbReference type="InterPro" id="IPR000014">
    <property type="entry name" value="PAS"/>
</dbReference>
<dbReference type="RefSeq" id="WP_114189160.1">
    <property type="nucleotide sequence ID" value="NZ_BJYU01000153.1"/>
</dbReference>
<dbReference type="SMART" id="SM00091">
    <property type="entry name" value="PAS"/>
    <property type="match status" value="3"/>
</dbReference>
<dbReference type="InterPro" id="IPR003018">
    <property type="entry name" value="GAF"/>
</dbReference>
<evidence type="ECO:0000256" key="5">
    <source>
        <dbReference type="ARBA" id="ARBA00022553"/>
    </source>
</evidence>
<keyword evidence="14" id="KW-0157">Chromophore</keyword>
<dbReference type="SMART" id="SM00911">
    <property type="entry name" value="HWE_HK"/>
    <property type="match status" value="1"/>
</dbReference>
<keyword evidence="13" id="KW-0067">ATP-binding</keyword>
<dbReference type="GO" id="GO:0009881">
    <property type="term" value="F:photoreceptor activity"/>
    <property type="evidence" value="ECO:0007669"/>
    <property type="project" value="UniProtKB-KW"/>
</dbReference>
<keyword evidence="12" id="KW-0418">Kinase</keyword>
<evidence type="ECO:0000256" key="12">
    <source>
        <dbReference type="ARBA" id="ARBA00022777"/>
    </source>
</evidence>
<dbReference type="OrthoDB" id="9760752at2"/>
<dbReference type="SMART" id="SM00086">
    <property type="entry name" value="PAC"/>
    <property type="match status" value="2"/>
</dbReference>
<dbReference type="InterPro" id="IPR035965">
    <property type="entry name" value="PAS-like_dom_sf"/>
</dbReference>
<evidence type="ECO:0000313" key="20">
    <source>
        <dbReference type="EMBL" id="GEO18120.1"/>
    </source>
</evidence>
<feature type="domain" description="PAS" evidence="18">
    <location>
        <begin position="223"/>
        <end position="265"/>
    </location>
</feature>
<proteinExistence type="predicted"/>
<dbReference type="SUPFAM" id="SSF55874">
    <property type="entry name" value="ATPase domain of HSP90 chaperone/DNA topoisomerase II/histidine kinase"/>
    <property type="match status" value="1"/>
</dbReference>
<dbReference type="Gene3D" id="3.30.450.40">
    <property type="match status" value="3"/>
</dbReference>
<dbReference type="PANTHER" id="PTHR41523:SF7">
    <property type="entry name" value="HISTIDINE KINASE"/>
    <property type="match status" value="1"/>
</dbReference>
<dbReference type="Pfam" id="PF08447">
    <property type="entry name" value="PAS_3"/>
    <property type="match status" value="1"/>
</dbReference>
<reference evidence="20 21" key="1">
    <citation type="submission" date="2019-07" db="EMBL/GenBank/DDBJ databases">
        <title>Whole genome shotgun sequence of Microvirga aerophila NBRC 106136.</title>
        <authorList>
            <person name="Hosoyama A."/>
            <person name="Uohara A."/>
            <person name="Ohji S."/>
            <person name="Ichikawa N."/>
        </authorList>
    </citation>
    <scope>NUCLEOTIDE SEQUENCE [LARGE SCALE GENOMIC DNA]</scope>
    <source>
        <strain evidence="20 21">NBRC 106136</strain>
    </source>
</reference>
<dbReference type="GO" id="GO:0004673">
    <property type="term" value="F:protein histidine kinase activity"/>
    <property type="evidence" value="ECO:0007669"/>
    <property type="project" value="UniProtKB-EC"/>
</dbReference>
<dbReference type="PANTHER" id="PTHR41523">
    <property type="entry name" value="TWO-COMPONENT SYSTEM SENSOR PROTEIN"/>
    <property type="match status" value="1"/>
</dbReference>